<dbReference type="Pfam" id="PF10274">
    <property type="entry name" value="ParcG"/>
    <property type="match status" value="1"/>
</dbReference>
<dbReference type="Proteomes" id="UP000469452">
    <property type="component" value="Unassembled WGS sequence"/>
</dbReference>
<protein>
    <submittedName>
        <fullName evidence="1">Uncharacterized protein</fullName>
    </submittedName>
</protein>
<dbReference type="PANTHER" id="PTHR21207:SF2">
    <property type="entry name" value="PARKIN COREGULATED GENE PROTEIN"/>
    <property type="match status" value="1"/>
</dbReference>
<gene>
    <name evidence="1" type="ORF">AaE_011008</name>
</gene>
<dbReference type="GO" id="GO:0030544">
    <property type="term" value="F:Hsp70 protein binding"/>
    <property type="evidence" value="ECO:0007669"/>
    <property type="project" value="TreeGrafter"/>
</dbReference>
<name>A0A6A4ZMD2_APHAT</name>
<sequence>MPSSVISTASTKNHPGIAGSASGDVSIYYCHVNLLSCVAGVLEIKLKKKLAADPKAVVYSGIQSPVKAKARGSKGHHKRNPVANVRLDNLNLHEKSYKKERGDIMETLQFPSPTRKYVEHEVVLKKHKDKYARDALPPVAGAFKKRPIPSSNFPSSYTRGAVPICIEPTTGGNALRWTKPLPDIDFGVMLPLFLDGTRETQEPYRFLASKGSIELLQYGRQHPEKVHACLHKVVAPLRVALNTRDHKLVCETLKVMLILLDVEGIGVALVPYYRQLLPTLNLFKNSRHNLGDSMDFGQRHNQDLGELVRTTLEKMERVGGPDAYVNIKYMVPTYEGINMGKTKHKINLSNDGNVQKTIGVGKVPVQFAHGQLQFDVDAVQADGGRVQVDVRQQMRQDVADTGQRYMQ</sequence>
<evidence type="ECO:0000313" key="1">
    <source>
        <dbReference type="EMBL" id="KAF0716759.1"/>
    </source>
</evidence>
<dbReference type="VEuPathDB" id="FungiDB:H257_16237"/>
<dbReference type="PANTHER" id="PTHR21207">
    <property type="entry name" value="PARKIN COREGULATED GENE PROTEIN PARK2 COREGULATED"/>
    <property type="match status" value="1"/>
</dbReference>
<comment type="caution">
    <text evidence="1">The sequence shown here is derived from an EMBL/GenBank/DDBJ whole genome shotgun (WGS) entry which is preliminary data.</text>
</comment>
<evidence type="ECO:0000313" key="2">
    <source>
        <dbReference type="Proteomes" id="UP000469452"/>
    </source>
</evidence>
<dbReference type="AlphaFoldDB" id="A0A6A4ZMD2"/>
<organism evidence="1 2">
    <name type="scientific">Aphanomyces astaci</name>
    <name type="common">Crayfish plague agent</name>
    <dbReference type="NCBI Taxonomy" id="112090"/>
    <lineage>
        <taxon>Eukaryota</taxon>
        <taxon>Sar</taxon>
        <taxon>Stramenopiles</taxon>
        <taxon>Oomycota</taxon>
        <taxon>Saprolegniomycetes</taxon>
        <taxon>Saprolegniales</taxon>
        <taxon>Verrucalvaceae</taxon>
        <taxon>Aphanomyces</taxon>
    </lineage>
</organism>
<dbReference type="GO" id="GO:0051879">
    <property type="term" value="F:Hsp90 protein binding"/>
    <property type="evidence" value="ECO:0007669"/>
    <property type="project" value="TreeGrafter"/>
</dbReference>
<accession>A0A6A4ZMD2</accession>
<dbReference type="InterPro" id="IPR019399">
    <property type="entry name" value="Parkin_co-regulated_protein"/>
</dbReference>
<proteinExistence type="predicted"/>
<reference evidence="1 2" key="1">
    <citation type="submission" date="2019-06" db="EMBL/GenBank/DDBJ databases">
        <title>Genomics analysis of Aphanomyces spp. identifies a new class of oomycete effector associated with host adaptation.</title>
        <authorList>
            <person name="Gaulin E."/>
        </authorList>
    </citation>
    <scope>NUCLEOTIDE SEQUENCE [LARGE SCALE GENOMIC DNA]</scope>
    <source>
        <strain evidence="1 2">E</strain>
    </source>
</reference>
<dbReference type="EMBL" id="VJMI01016785">
    <property type="protein sequence ID" value="KAF0716759.1"/>
    <property type="molecule type" value="Genomic_DNA"/>
</dbReference>